<dbReference type="SUPFAM" id="SSF54909">
    <property type="entry name" value="Dimeric alpha+beta barrel"/>
    <property type="match status" value="1"/>
</dbReference>
<dbReference type="GO" id="GO:0043200">
    <property type="term" value="P:response to amino acid"/>
    <property type="evidence" value="ECO:0007669"/>
    <property type="project" value="TreeGrafter"/>
</dbReference>
<dbReference type="RefSeq" id="WP_266086365.1">
    <property type="nucleotide sequence ID" value="NZ_RKLV01000003.1"/>
</dbReference>
<proteinExistence type="predicted"/>
<dbReference type="Pfam" id="PF13412">
    <property type="entry name" value="HTH_24"/>
    <property type="match status" value="1"/>
</dbReference>
<dbReference type="Pfam" id="PF01037">
    <property type="entry name" value="AsnC_trans_reg"/>
    <property type="match status" value="1"/>
</dbReference>
<gene>
    <name evidence="6" type="ORF">EGH25_04020</name>
</gene>
<evidence type="ECO:0000313" key="6">
    <source>
        <dbReference type="EMBL" id="MCX2818521.1"/>
    </source>
</evidence>
<dbReference type="CDD" id="cd00090">
    <property type="entry name" value="HTH_ARSR"/>
    <property type="match status" value="1"/>
</dbReference>
<dbReference type="PRINTS" id="PR00033">
    <property type="entry name" value="HTHASNC"/>
</dbReference>
<dbReference type="GO" id="GO:0005829">
    <property type="term" value="C:cytosol"/>
    <property type="evidence" value="ECO:0007669"/>
    <property type="project" value="TreeGrafter"/>
</dbReference>
<dbReference type="PANTHER" id="PTHR30154:SF34">
    <property type="entry name" value="TRANSCRIPTIONAL REGULATOR AZLB"/>
    <property type="match status" value="1"/>
</dbReference>
<accession>A0A9Q4C582</accession>
<dbReference type="InterPro" id="IPR036388">
    <property type="entry name" value="WH-like_DNA-bd_sf"/>
</dbReference>
<evidence type="ECO:0000259" key="5">
    <source>
        <dbReference type="PROSITE" id="PS50956"/>
    </source>
</evidence>
<evidence type="ECO:0000256" key="3">
    <source>
        <dbReference type="ARBA" id="ARBA00023163"/>
    </source>
</evidence>
<comment type="caution">
    <text evidence="6">The sequence shown here is derived from an EMBL/GenBank/DDBJ whole genome shotgun (WGS) entry which is preliminary data.</text>
</comment>
<dbReference type="InterPro" id="IPR019887">
    <property type="entry name" value="Tscrpt_reg_AsnC/Lrp_C"/>
</dbReference>
<dbReference type="InterPro" id="IPR011008">
    <property type="entry name" value="Dimeric_a/b-barrel"/>
</dbReference>
<dbReference type="InterPro" id="IPR000485">
    <property type="entry name" value="AsnC-type_HTH_dom"/>
</dbReference>
<dbReference type="AlphaFoldDB" id="A0A9Q4C582"/>
<evidence type="ECO:0000256" key="4">
    <source>
        <dbReference type="SAM" id="MobiDB-lite"/>
    </source>
</evidence>
<dbReference type="InterPro" id="IPR019888">
    <property type="entry name" value="Tscrpt_reg_AsnC-like"/>
</dbReference>
<reference evidence="6" key="1">
    <citation type="submission" date="2022-09" db="EMBL/GenBank/DDBJ databases">
        <title>Haloadaptaus new haloarchaeum isolated from saline soil.</title>
        <authorList>
            <person name="Duran-Viseras A."/>
            <person name="Sanchez-Porro C."/>
            <person name="Ventosa A."/>
        </authorList>
    </citation>
    <scope>NUCLEOTIDE SEQUENCE</scope>
    <source>
        <strain evidence="6">F3-133</strain>
    </source>
</reference>
<dbReference type="GO" id="GO:0043565">
    <property type="term" value="F:sequence-specific DNA binding"/>
    <property type="evidence" value="ECO:0007669"/>
    <property type="project" value="InterPro"/>
</dbReference>
<dbReference type="InterPro" id="IPR011991">
    <property type="entry name" value="ArsR-like_HTH"/>
</dbReference>
<evidence type="ECO:0000256" key="2">
    <source>
        <dbReference type="ARBA" id="ARBA00023125"/>
    </source>
</evidence>
<name>A0A9Q4C582_9EURY</name>
<organism evidence="6 7">
    <name type="scientific">Halorutilus salinus</name>
    <dbReference type="NCBI Taxonomy" id="2487751"/>
    <lineage>
        <taxon>Archaea</taxon>
        <taxon>Methanobacteriati</taxon>
        <taxon>Methanobacteriota</taxon>
        <taxon>Stenosarchaea group</taxon>
        <taxon>Halobacteria</taxon>
        <taxon>Halorutilales</taxon>
        <taxon>Halorutilaceae</taxon>
        <taxon>Halorutilus</taxon>
    </lineage>
</organism>
<protein>
    <submittedName>
        <fullName evidence="6">Lrp/AsnC family transcriptional regulator</fullName>
    </submittedName>
</protein>
<keyword evidence="3" id="KW-0804">Transcription</keyword>
<dbReference type="EMBL" id="RKLV01000003">
    <property type="protein sequence ID" value="MCX2818521.1"/>
    <property type="molecule type" value="Genomic_DNA"/>
</dbReference>
<dbReference type="SUPFAM" id="SSF46785">
    <property type="entry name" value="Winged helix' DNA-binding domain"/>
    <property type="match status" value="1"/>
</dbReference>
<feature type="domain" description="HTH asnC-type" evidence="5">
    <location>
        <begin position="9"/>
        <end position="65"/>
    </location>
</feature>
<evidence type="ECO:0000313" key="7">
    <source>
        <dbReference type="Proteomes" id="UP001149411"/>
    </source>
</evidence>
<keyword evidence="1" id="KW-0805">Transcription regulation</keyword>
<keyword evidence="7" id="KW-1185">Reference proteome</keyword>
<dbReference type="InterPro" id="IPR036390">
    <property type="entry name" value="WH_DNA-bd_sf"/>
</dbReference>
<keyword evidence="2" id="KW-0238">DNA-binding</keyword>
<dbReference type="Gene3D" id="3.30.70.920">
    <property type="match status" value="1"/>
</dbReference>
<sequence>MSKSSTEAEILEVLEEDAKASYGEIADAVGVSKPTVRKYIRELEDEGTILGYSAEVDPKKMGGRTVSLVGIDAESDRFLGVVESLKRIEPVRKLYISSGDHDLLAEVVTNDNSSLRETLADEVDSVEGVDASHPTVLQERVK</sequence>
<dbReference type="SMART" id="SM00344">
    <property type="entry name" value="HTH_ASNC"/>
    <property type="match status" value="1"/>
</dbReference>
<dbReference type="Gene3D" id="1.10.10.10">
    <property type="entry name" value="Winged helix-like DNA-binding domain superfamily/Winged helix DNA-binding domain"/>
    <property type="match status" value="1"/>
</dbReference>
<dbReference type="Proteomes" id="UP001149411">
    <property type="component" value="Unassembled WGS sequence"/>
</dbReference>
<evidence type="ECO:0000256" key="1">
    <source>
        <dbReference type="ARBA" id="ARBA00023015"/>
    </source>
</evidence>
<dbReference type="PROSITE" id="PS50956">
    <property type="entry name" value="HTH_ASNC_2"/>
    <property type="match status" value="1"/>
</dbReference>
<dbReference type="PANTHER" id="PTHR30154">
    <property type="entry name" value="LEUCINE-RESPONSIVE REGULATORY PROTEIN"/>
    <property type="match status" value="1"/>
</dbReference>
<feature type="region of interest" description="Disordered" evidence="4">
    <location>
        <begin position="121"/>
        <end position="142"/>
    </location>
</feature>